<reference evidence="2 3" key="1">
    <citation type="submission" date="2022-01" db="EMBL/GenBank/DDBJ databases">
        <title>A high-quality chromosome-level genome assembly of rohu carp, Labeo rohita.</title>
        <authorList>
            <person name="Arick M.A. II"/>
            <person name="Hsu C.-Y."/>
            <person name="Magbanua Z."/>
            <person name="Pechanova O."/>
            <person name="Grover C."/>
            <person name="Miller E."/>
            <person name="Thrash A."/>
            <person name="Ezzel L."/>
            <person name="Alam S."/>
            <person name="Benzie J."/>
            <person name="Hamilton M."/>
            <person name="Karsi A."/>
            <person name="Lawrence M.L."/>
            <person name="Peterson D.G."/>
        </authorList>
    </citation>
    <scope>NUCLEOTIDE SEQUENCE [LARGE SCALE GENOMIC DNA]</scope>
    <source>
        <strain evidence="3">BAU-BD-2019</strain>
        <tissue evidence="2">Blood</tissue>
    </source>
</reference>
<dbReference type="EMBL" id="JACTAM010002496">
    <property type="protein sequence ID" value="KAI2644527.1"/>
    <property type="molecule type" value="Genomic_DNA"/>
</dbReference>
<keyword evidence="2" id="KW-0687">Ribonucleoprotein</keyword>
<accession>A0ABQ8L1H5</accession>
<organism evidence="2 3">
    <name type="scientific">Labeo rohita</name>
    <name type="common">Indian major carp</name>
    <name type="synonym">Cyprinus rohita</name>
    <dbReference type="NCBI Taxonomy" id="84645"/>
    <lineage>
        <taxon>Eukaryota</taxon>
        <taxon>Metazoa</taxon>
        <taxon>Chordata</taxon>
        <taxon>Craniata</taxon>
        <taxon>Vertebrata</taxon>
        <taxon>Euteleostomi</taxon>
        <taxon>Actinopterygii</taxon>
        <taxon>Neopterygii</taxon>
        <taxon>Teleostei</taxon>
        <taxon>Ostariophysi</taxon>
        <taxon>Cypriniformes</taxon>
        <taxon>Cyprinidae</taxon>
        <taxon>Labeoninae</taxon>
        <taxon>Labeonini</taxon>
        <taxon>Labeo</taxon>
    </lineage>
</organism>
<evidence type="ECO:0000313" key="3">
    <source>
        <dbReference type="Proteomes" id="UP000830375"/>
    </source>
</evidence>
<evidence type="ECO:0000256" key="1">
    <source>
        <dbReference type="SAM" id="MobiDB-lite"/>
    </source>
</evidence>
<feature type="compositionally biased region" description="Polar residues" evidence="1">
    <location>
        <begin position="1"/>
        <end position="21"/>
    </location>
</feature>
<comment type="caution">
    <text evidence="2">The sequence shown here is derived from an EMBL/GenBank/DDBJ whole genome shotgun (WGS) entry which is preliminary data.</text>
</comment>
<keyword evidence="3" id="KW-1185">Reference proteome</keyword>
<proteinExistence type="predicted"/>
<sequence length="121" mass="12947">MPQVEETFTVNLSPGSTSSLKKPTLPTKPCRAKSTVVGTAFQAAGQASAAMHTTMVLQACQSDLLLLLRTRGGSEKEAFLELHQAIDLSVRVTMLSACAIGLSIAAMVVTERHLWFNLTCI</sequence>
<keyword evidence="2" id="KW-0689">Ribosomal protein</keyword>
<protein>
    <submittedName>
        <fullName evidence="2">50S ribosomal protein L3</fullName>
    </submittedName>
</protein>
<gene>
    <name evidence="2" type="ORF">H4Q32_031090</name>
</gene>
<name>A0ABQ8L1H5_LABRO</name>
<feature type="region of interest" description="Disordered" evidence="1">
    <location>
        <begin position="1"/>
        <end position="27"/>
    </location>
</feature>
<evidence type="ECO:0000313" key="2">
    <source>
        <dbReference type="EMBL" id="KAI2644527.1"/>
    </source>
</evidence>
<dbReference type="Proteomes" id="UP000830375">
    <property type="component" value="Unassembled WGS sequence"/>
</dbReference>
<dbReference type="GO" id="GO:0005840">
    <property type="term" value="C:ribosome"/>
    <property type="evidence" value="ECO:0007669"/>
    <property type="project" value="UniProtKB-KW"/>
</dbReference>